<proteinExistence type="predicted"/>
<dbReference type="PANTHER" id="PTHR31299">
    <property type="entry name" value="ESTERASE, PUTATIVE (AFU_ORTHOLOGUE AFUA_1G05850)-RELATED"/>
    <property type="match status" value="1"/>
</dbReference>
<dbReference type="InterPro" id="IPR007815">
    <property type="entry name" value="Emycin_Estase"/>
</dbReference>
<evidence type="ECO:0000313" key="1">
    <source>
        <dbReference type="EMBL" id="MFC7125735.1"/>
    </source>
</evidence>
<dbReference type="RefSeq" id="WP_267636878.1">
    <property type="nucleotide sequence ID" value="NZ_JAODIY010000008.1"/>
</dbReference>
<evidence type="ECO:0000313" key="2">
    <source>
        <dbReference type="Proteomes" id="UP001596414"/>
    </source>
</evidence>
<gene>
    <name evidence="1" type="ORF">ACFQJ7_06740</name>
</gene>
<dbReference type="Gene3D" id="1.20.1440.30">
    <property type="entry name" value="Biosynthetic Protein domain"/>
    <property type="match status" value="1"/>
</dbReference>
<dbReference type="Gene3D" id="3.40.1660.10">
    <property type="entry name" value="EreA-like (biosynthetic domain)"/>
    <property type="match status" value="1"/>
</dbReference>
<organism evidence="1 2">
    <name type="scientific">Halovenus rubra</name>
    <dbReference type="NCBI Taxonomy" id="869890"/>
    <lineage>
        <taxon>Archaea</taxon>
        <taxon>Methanobacteriati</taxon>
        <taxon>Methanobacteriota</taxon>
        <taxon>Stenosarchaea group</taxon>
        <taxon>Halobacteria</taxon>
        <taxon>Halobacteriales</taxon>
        <taxon>Haloarculaceae</taxon>
        <taxon>Halovenus</taxon>
    </lineage>
</organism>
<comment type="caution">
    <text evidence="1">The sequence shown here is derived from an EMBL/GenBank/DDBJ whole genome shotgun (WGS) entry which is preliminary data.</text>
</comment>
<dbReference type="Proteomes" id="UP001596414">
    <property type="component" value="Unassembled WGS sequence"/>
</dbReference>
<reference evidence="1 2" key="1">
    <citation type="journal article" date="2014" name="Int. J. Syst. Evol. Microbiol.">
        <title>Complete genome sequence of Corynebacterium casei LMG S-19264T (=DSM 44701T), isolated from a smear-ripened cheese.</title>
        <authorList>
            <consortium name="US DOE Joint Genome Institute (JGI-PGF)"/>
            <person name="Walter F."/>
            <person name="Albersmeier A."/>
            <person name="Kalinowski J."/>
            <person name="Ruckert C."/>
        </authorList>
    </citation>
    <scope>NUCLEOTIDE SEQUENCE [LARGE SCALE GENOMIC DNA]</scope>
    <source>
        <strain evidence="1 2">CGMCC 4.7215</strain>
    </source>
</reference>
<dbReference type="InterPro" id="IPR052036">
    <property type="entry name" value="Hydrolase/PRTase-associated"/>
</dbReference>
<dbReference type="GO" id="GO:0016787">
    <property type="term" value="F:hydrolase activity"/>
    <property type="evidence" value="ECO:0007669"/>
    <property type="project" value="UniProtKB-KW"/>
</dbReference>
<dbReference type="Pfam" id="PF05139">
    <property type="entry name" value="Erythro_esteras"/>
    <property type="match status" value="1"/>
</dbReference>
<sequence length="437" mass="49142">MSRHALPVSIDDSIDTTEFTGDTRDLAVIDDQVSEASIIGLGEAGHGLRDCYTLKHRLFARLVTEHDFRLFGIETHLAEALPINEYVVHGEGDAESALEALEFWVWQTDAVKSLIEWMREFNDGRPMADRIRFYGFDVQSTKAPAAELGGFLEQVDPAFGDEIGGALDVARKGIKPTNRDGEQDASEEEVRNRIDTVEELVEDLGDRFDARKDEYVEATDKRAYRMASQHVQLLEQATELAAVVLEAGYGHEYGWRRDEYMAENVAWIREFEESDRLAIWAANGHLQKGNAHPEDPPDCGPLGYHLDQRFGDEYCAFGIEFGRGTVRTVDTRDASVEFPAKELRAPATDTLVGALFELFSEPQYLDLSAVTEGDDLTEWLEDAQTRAFGPTYDPEIKTGLESDYRVDFTWEFDGLFFVPEIEAAEPLSMVTSRATDE</sequence>
<keyword evidence="1" id="KW-0378">Hydrolase</keyword>
<dbReference type="Gene3D" id="3.30.1870.10">
    <property type="entry name" value="EreA-like, domain 2"/>
    <property type="match status" value="1"/>
</dbReference>
<accession>A0ABD5X3S0</accession>
<dbReference type="PANTHER" id="PTHR31299:SF0">
    <property type="entry name" value="ESTERASE, PUTATIVE (AFU_ORTHOLOGUE AFUA_1G05850)-RELATED"/>
    <property type="match status" value="1"/>
</dbReference>
<dbReference type="CDD" id="cd14728">
    <property type="entry name" value="Ere-like"/>
    <property type="match status" value="1"/>
</dbReference>
<dbReference type="AlphaFoldDB" id="A0ABD5X3S0"/>
<dbReference type="EMBL" id="JBHSZQ010000008">
    <property type="protein sequence ID" value="MFC7125735.1"/>
    <property type="molecule type" value="Genomic_DNA"/>
</dbReference>
<protein>
    <submittedName>
        <fullName evidence="1">Erythromycin esterase family protein</fullName>
        <ecNumber evidence="1">3.1.1.-</ecNumber>
    </submittedName>
</protein>
<dbReference type="EC" id="3.1.1.-" evidence="1"/>
<name>A0ABD5X3S0_9EURY</name>
<dbReference type="SUPFAM" id="SSF159501">
    <property type="entry name" value="EreA/ChaN-like"/>
    <property type="match status" value="1"/>
</dbReference>